<dbReference type="EMBL" id="CP048685">
    <property type="protein sequence ID" value="QPJ61411.1"/>
    <property type="molecule type" value="Genomic_DNA"/>
</dbReference>
<protein>
    <recommendedName>
        <fullName evidence="1">Invasin domain-containing protein</fullName>
    </recommendedName>
</protein>
<organism evidence="2 3">
    <name type="scientific">Candidatus Nitronauta litoralis</name>
    <dbReference type="NCBI Taxonomy" id="2705533"/>
    <lineage>
        <taxon>Bacteria</taxon>
        <taxon>Pseudomonadati</taxon>
        <taxon>Nitrospinota/Tectimicrobiota group</taxon>
        <taxon>Nitrospinota</taxon>
        <taxon>Nitrospinia</taxon>
        <taxon>Nitrospinales</taxon>
        <taxon>Nitrospinaceae</taxon>
        <taxon>Candidatus Nitronauta</taxon>
    </lineage>
</organism>
<evidence type="ECO:0000313" key="2">
    <source>
        <dbReference type="EMBL" id="QPJ61411.1"/>
    </source>
</evidence>
<dbReference type="SUPFAM" id="SSF49373">
    <property type="entry name" value="Invasin/intimin cell-adhesion fragments"/>
    <property type="match status" value="1"/>
</dbReference>
<accession>A0A7T0G032</accession>
<dbReference type="Proteomes" id="UP000594688">
    <property type="component" value="Chromosome"/>
</dbReference>
<dbReference type="KEGG" id="nli:G3M70_05715"/>
<feature type="domain" description="Invasin" evidence="1">
    <location>
        <begin position="57"/>
        <end position="132"/>
    </location>
</feature>
<name>A0A7T0G032_9BACT</name>
<gene>
    <name evidence="2" type="ORF">G3M70_05715</name>
</gene>
<sequence>MAILKKIKAIQILRSSLRWGGLCLLLILLACSEQVTDIVGPSNSGFSIGIKAFYGTAGLPADGNSKATIRVEVFDENGRGVNTTVTLTTTRGTLGTESLTVTNGVGITTLTSVSTPGTASIVATVENASATTIVPIVNISTAVSSN</sequence>
<dbReference type="AlphaFoldDB" id="A0A7T0G032"/>
<dbReference type="Gene3D" id="2.60.40.10">
    <property type="entry name" value="Immunoglobulins"/>
    <property type="match status" value="1"/>
</dbReference>
<reference evidence="2 3" key="1">
    <citation type="submission" date="2020-02" db="EMBL/GenBank/DDBJ databases">
        <title>Genomic and physiological characterization of two novel Nitrospinaceae genera.</title>
        <authorList>
            <person name="Mueller A.J."/>
            <person name="Jung M.-Y."/>
            <person name="Strachan C.R."/>
            <person name="Herbold C.W."/>
            <person name="Kirkegaard R.H."/>
            <person name="Daims H."/>
        </authorList>
    </citation>
    <scope>NUCLEOTIDE SEQUENCE [LARGE SCALE GENOMIC DNA]</scope>
    <source>
        <strain evidence="2">EB</strain>
    </source>
</reference>
<dbReference type="InterPro" id="IPR015217">
    <property type="entry name" value="Invasin_dom_3"/>
</dbReference>
<dbReference type="Pfam" id="PF09134">
    <property type="entry name" value="Invasin_D3"/>
    <property type="match status" value="1"/>
</dbReference>
<dbReference type="PROSITE" id="PS51257">
    <property type="entry name" value="PROKAR_LIPOPROTEIN"/>
    <property type="match status" value="1"/>
</dbReference>
<proteinExistence type="predicted"/>
<dbReference type="InterPro" id="IPR013783">
    <property type="entry name" value="Ig-like_fold"/>
</dbReference>
<dbReference type="InterPro" id="IPR008964">
    <property type="entry name" value="Invasin/intimin_cell_adhesion"/>
</dbReference>
<evidence type="ECO:0000259" key="1">
    <source>
        <dbReference type="Pfam" id="PF09134"/>
    </source>
</evidence>
<evidence type="ECO:0000313" key="3">
    <source>
        <dbReference type="Proteomes" id="UP000594688"/>
    </source>
</evidence>